<sequence length="92" mass="11323">MSVSYKLYFHQLIERLMEILVQRVWDIDGHPDHFFGDDKELYRITSRGEVKRKRRTMKRYTQGYVLKSRFYSLHQLRPLLRRHTPTNHPMGF</sequence>
<comment type="caution">
    <text evidence="1">The sequence shown here is derived from an EMBL/GenBank/DDBJ whole genome shotgun (WGS) entry which is preliminary data.</text>
</comment>
<name>A0ABP8N970_9BACT</name>
<dbReference type="Proteomes" id="UP001501175">
    <property type="component" value="Unassembled WGS sequence"/>
</dbReference>
<accession>A0ABP8N970</accession>
<reference evidence="2" key="1">
    <citation type="journal article" date="2019" name="Int. J. Syst. Evol. Microbiol.">
        <title>The Global Catalogue of Microorganisms (GCM) 10K type strain sequencing project: providing services to taxonomists for standard genome sequencing and annotation.</title>
        <authorList>
            <consortium name="The Broad Institute Genomics Platform"/>
            <consortium name="The Broad Institute Genome Sequencing Center for Infectious Disease"/>
            <person name="Wu L."/>
            <person name="Ma J."/>
        </authorList>
    </citation>
    <scope>NUCLEOTIDE SEQUENCE [LARGE SCALE GENOMIC DNA]</scope>
    <source>
        <strain evidence="2">JCM 17927</strain>
    </source>
</reference>
<protein>
    <submittedName>
        <fullName evidence="1">Uncharacterized protein</fullName>
    </submittedName>
</protein>
<dbReference type="EMBL" id="BAABHD010000064">
    <property type="protein sequence ID" value="GAA4461603.1"/>
    <property type="molecule type" value="Genomic_DNA"/>
</dbReference>
<evidence type="ECO:0000313" key="2">
    <source>
        <dbReference type="Proteomes" id="UP001501175"/>
    </source>
</evidence>
<organism evidence="1 2">
    <name type="scientific">Nibrella saemangeumensis</name>
    <dbReference type="NCBI Taxonomy" id="1084526"/>
    <lineage>
        <taxon>Bacteria</taxon>
        <taxon>Pseudomonadati</taxon>
        <taxon>Bacteroidota</taxon>
        <taxon>Cytophagia</taxon>
        <taxon>Cytophagales</taxon>
        <taxon>Spirosomataceae</taxon>
        <taxon>Nibrella</taxon>
    </lineage>
</organism>
<keyword evidence="2" id="KW-1185">Reference proteome</keyword>
<gene>
    <name evidence="1" type="ORF">GCM10023189_37260</name>
</gene>
<evidence type="ECO:0000313" key="1">
    <source>
        <dbReference type="EMBL" id="GAA4461603.1"/>
    </source>
</evidence>
<proteinExistence type="predicted"/>